<evidence type="ECO:0000256" key="1">
    <source>
        <dbReference type="SAM" id="Phobius"/>
    </source>
</evidence>
<gene>
    <name evidence="3" type="ORF">ALECFALPRED_002553</name>
</gene>
<dbReference type="OrthoDB" id="2560628at2759"/>
<sequence>MLSERENIAIAELAVYIPSIVFAMAIIFRHGLSKGRPWIYLVVFCGLRIVSAIFQILSANHPTNRDDATWAAILGSIGLSPLFLVASGLLRRVNDFIPGNASRVRLLEMLHIPILLALILSIVGGTRISSSDSSNFSSGETFEKAGVIIFLISYLAIVGFAILTTAEFSNLPRGEKRILYAVLASLPLLAVRLLYSLLADFEDNHTFSIVDGNATVQLCMAIIEEFIITFFFLVSGFVAPALEGLVNGAGGVPMNSYNDGKGAA</sequence>
<feature type="transmembrane region" description="Helical" evidence="1">
    <location>
        <begin position="178"/>
        <end position="195"/>
    </location>
</feature>
<protein>
    <recommendedName>
        <fullName evidence="2">DUF7702 domain-containing protein</fullName>
    </recommendedName>
</protein>
<feature type="transmembrane region" description="Helical" evidence="1">
    <location>
        <begin position="69"/>
        <end position="90"/>
    </location>
</feature>
<keyword evidence="1" id="KW-0812">Transmembrane</keyword>
<dbReference type="PANTHER" id="PTHR42109">
    <property type="entry name" value="UNPLACED GENOMIC SCAFFOLD UM_SCAF_CONTIG_1.265, WHOLE GENOME SHOTGUN SEQUENCE"/>
    <property type="match status" value="1"/>
</dbReference>
<keyword evidence="4" id="KW-1185">Reference proteome</keyword>
<feature type="transmembrane region" description="Helical" evidence="1">
    <location>
        <begin position="6"/>
        <end position="26"/>
    </location>
</feature>
<dbReference type="Pfam" id="PF24800">
    <property type="entry name" value="DUF7702"/>
    <property type="match status" value="1"/>
</dbReference>
<accession>A0A8H3FMP9</accession>
<keyword evidence="1" id="KW-1133">Transmembrane helix</keyword>
<feature type="transmembrane region" description="Helical" evidence="1">
    <location>
        <begin position="38"/>
        <end position="57"/>
    </location>
</feature>
<dbReference type="EMBL" id="CAJPDR010000175">
    <property type="protein sequence ID" value="CAF9923811.1"/>
    <property type="molecule type" value="Genomic_DNA"/>
</dbReference>
<dbReference type="PANTHER" id="PTHR42109:SF2">
    <property type="entry name" value="INTEGRAL MEMBRANE PROTEIN"/>
    <property type="match status" value="1"/>
</dbReference>
<feature type="transmembrane region" description="Helical" evidence="1">
    <location>
        <begin position="215"/>
        <end position="239"/>
    </location>
</feature>
<evidence type="ECO:0000313" key="3">
    <source>
        <dbReference type="EMBL" id="CAF9923811.1"/>
    </source>
</evidence>
<evidence type="ECO:0000259" key="2">
    <source>
        <dbReference type="Pfam" id="PF24800"/>
    </source>
</evidence>
<dbReference type="InterPro" id="IPR056119">
    <property type="entry name" value="DUF7702"/>
</dbReference>
<dbReference type="AlphaFoldDB" id="A0A8H3FMP9"/>
<reference evidence="3" key="1">
    <citation type="submission" date="2021-03" db="EMBL/GenBank/DDBJ databases">
        <authorList>
            <person name="Tagirdzhanova G."/>
        </authorList>
    </citation>
    <scope>NUCLEOTIDE SEQUENCE</scope>
</reference>
<feature type="transmembrane region" description="Helical" evidence="1">
    <location>
        <begin position="110"/>
        <end position="128"/>
    </location>
</feature>
<name>A0A8H3FMP9_9LECA</name>
<organism evidence="3 4">
    <name type="scientific">Alectoria fallacina</name>
    <dbReference type="NCBI Taxonomy" id="1903189"/>
    <lineage>
        <taxon>Eukaryota</taxon>
        <taxon>Fungi</taxon>
        <taxon>Dikarya</taxon>
        <taxon>Ascomycota</taxon>
        <taxon>Pezizomycotina</taxon>
        <taxon>Lecanoromycetes</taxon>
        <taxon>OSLEUM clade</taxon>
        <taxon>Lecanoromycetidae</taxon>
        <taxon>Lecanorales</taxon>
        <taxon>Lecanorineae</taxon>
        <taxon>Parmeliaceae</taxon>
        <taxon>Alectoria</taxon>
    </lineage>
</organism>
<proteinExistence type="predicted"/>
<feature type="transmembrane region" description="Helical" evidence="1">
    <location>
        <begin position="148"/>
        <end position="166"/>
    </location>
</feature>
<comment type="caution">
    <text evidence="3">The sequence shown here is derived from an EMBL/GenBank/DDBJ whole genome shotgun (WGS) entry which is preliminary data.</text>
</comment>
<dbReference type="Proteomes" id="UP000664203">
    <property type="component" value="Unassembled WGS sequence"/>
</dbReference>
<evidence type="ECO:0000313" key="4">
    <source>
        <dbReference type="Proteomes" id="UP000664203"/>
    </source>
</evidence>
<keyword evidence="1" id="KW-0472">Membrane</keyword>
<feature type="domain" description="DUF7702" evidence="2">
    <location>
        <begin position="2"/>
        <end position="238"/>
    </location>
</feature>